<reference evidence="3 4" key="1">
    <citation type="submission" date="2013-05" db="EMBL/GenBank/DDBJ databases">
        <title>Genome assembly of Chondromyces apiculatus DSM 436.</title>
        <authorList>
            <person name="Sharma G."/>
            <person name="Khatri I."/>
            <person name="Kaur C."/>
            <person name="Mayilraj S."/>
            <person name="Subramanian S."/>
        </authorList>
    </citation>
    <scope>NUCLEOTIDE SEQUENCE [LARGE SCALE GENOMIC DNA]</scope>
    <source>
        <strain evidence="3 4">DSM 436</strain>
    </source>
</reference>
<dbReference type="PANTHER" id="PTHR23150:SF19">
    <property type="entry name" value="FORMYLGLYCINE-GENERATING ENZYME"/>
    <property type="match status" value="1"/>
</dbReference>
<dbReference type="SUPFAM" id="SSF56436">
    <property type="entry name" value="C-type lectin-like"/>
    <property type="match status" value="1"/>
</dbReference>
<dbReference type="PANTHER" id="PTHR23150">
    <property type="entry name" value="SULFATASE MODIFYING FACTOR 1, 2"/>
    <property type="match status" value="1"/>
</dbReference>
<dbReference type="AlphaFoldDB" id="A0A017T2L6"/>
<evidence type="ECO:0000259" key="2">
    <source>
        <dbReference type="Pfam" id="PF03781"/>
    </source>
</evidence>
<dbReference type="InterPro" id="IPR016187">
    <property type="entry name" value="CTDL_fold"/>
</dbReference>
<feature type="compositionally biased region" description="Low complexity" evidence="1">
    <location>
        <begin position="33"/>
        <end position="46"/>
    </location>
</feature>
<keyword evidence="3" id="KW-0808">Transferase</keyword>
<feature type="region of interest" description="Disordered" evidence="1">
    <location>
        <begin position="25"/>
        <end position="48"/>
    </location>
</feature>
<gene>
    <name evidence="3" type="ORF">CAP_5462</name>
</gene>
<feature type="domain" description="Sulfatase-modifying factor enzyme-like" evidence="2">
    <location>
        <begin position="103"/>
        <end position="237"/>
    </location>
</feature>
<dbReference type="eggNOG" id="COG1262">
    <property type="taxonomic scope" value="Bacteria"/>
</dbReference>
<accession>A0A017T2L6</accession>
<dbReference type="Gene3D" id="3.90.1580.10">
    <property type="entry name" value="paralog of FGE (formylglycine-generating enzyme)"/>
    <property type="match status" value="1"/>
</dbReference>
<keyword evidence="3" id="KW-0418">Kinase</keyword>
<dbReference type="Proteomes" id="UP000019678">
    <property type="component" value="Unassembled WGS sequence"/>
</dbReference>
<organism evidence="3 4">
    <name type="scientific">Chondromyces apiculatus DSM 436</name>
    <dbReference type="NCBI Taxonomy" id="1192034"/>
    <lineage>
        <taxon>Bacteria</taxon>
        <taxon>Pseudomonadati</taxon>
        <taxon>Myxococcota</taxon>
        <taxon>Polyangia</taxon>
        <taxon>Polyangiales</taxon>
        <taxon>Polyangiaceae</taxon>
        <taxon>Chondromyces</taxon>
    </lineage>
</organism>
<evidence type="ECO:0000256" key="1">
    <source>
        <dbReference type="SAM" id="MobiDB-lite"/>
    </source>
</evidence>
<protein>
    <submittedName>
        <fullName evidence="3">Protein kinase domain protein</fullName>
    </submittedName>
</protein>
<evidence type="ECO:0000313" key="3">
    <source>
        <dbReference type="EMBL" id="EYF03478.1"/>
    </source>
</evidence>
<dbReference type="InterPro" id="IPR042095">
    <property type="entry name" value="SUMF_sf"/>
</dbReference>
<dbReference type="EMBL" id="ASRX01000045">
    <property type="protein sequence ID" value="EYF03478.1"/>
    <property type="molecule type" value="Genomic_DNA"/>
</dbReference>
<dbReference type="RefSeq" id="WP_044245865.1">
    <property type="nucleotide sequence ID" value="NZ_ASRX01000045.1"/>
</dbReference>
<dbReference type="InterPro" id="IPR051043">
    <property type="entry name" value="Sulfatase_Mod_Factor_Kinase"/>
</dbReference>
<dbReference type="OrthoDB" id="5487137at2"/>
<sequence>MGRTLAGLALDTTLATTLALTPAACTRGGGPSGDPDAAPPWDVAVPDPEPRPGMAWIPGGVLLAGTAPDRIPRIADEEMAGEQVVMQGFYMDLYPYPNEVGAIPTTAVSLAEGRALCEAQGKRLCSELELERACKGPSNTVYEYGDAYKSALCGTGQAKSLIPNGYNGACVSGFGVYDLHGGVWTWTSSAWQRGNAKPGLVTQRGGNGLAGDLIGRCAHGRGMRPEAKRADTGVRCCAGEPNTFEVVLAVTRGQPLRLNTPLDEKLAGQLAALATPEALATSGSPGVPATEVPFAVERIWVWHPLGNEEILLGGGCAHPPGQKGRCGIVAARMRFDRPVLLSFVPSDWWTPTLGEADSARELYLYGGDHEGAFRRRVSYEWGRLGLADKERKRKRKGTREPTFD</sequence>
<evidence type="ECO:0000313" key="4">
    <source>
        <dbReference type="Proteomes" id="UP000019678"/>
    </source>
</evidence>
<name>A0A017T2L6_9BACT</name>
<dbReference type="GO" id="GO:0120147">
    <property type="term" value="F:formylglycine-generating oxidase activity"/>
    <property type="evidence" value="ECO:0007669"/>
    <property type="project" value="TreeGrafter"/>
</dbReference>
<comment type="caution">
    <text evidence="3">The sequence shown here is derived from an EMBL/GenBank/DDBJ whole genome shotgun (WGS) entry which is preliminary data.</text>
</comment>
<proteinExistence type="predicted"/>
<dbReference type="GO" id="GO:0016301">
    <property type="term" value="F:kinase activity"/>
    <property type="evidence" value="ECO:0007669"/>
    <property type="project" value="UniProtKB-KW"/>
</dbReference>
<dbReference type="InterPro" id="IPR005532">
    <property type="entry name" value="SUMF_dom"/>
</dbReference>
<dbReference type="Pfam" id="PF03781">
    <property type="entry name" value="FGE-sulfatase"/>
    <property type="match status" value="1"/>
</dbReference>
<keyword evidence="4" id="KW-1185">Reference proteome</keyword>
<dbReference type="STRING" id="1192034.CAP_5462"/>